<dbReference type="InterPro" id="IPR043130">
    <property type="entry name" value="CDP-OH_PTrfase_TM_dom"/>
</dbReference>
<dbReference type="PANTHER" id="PTHR14269:SF61">
    <property type="entry name" value="CDP-DIACYLGLYCEROL--SERINE O-PHOSPHATIDYLTRANSFERASE"/>
    <property type="match status" value="1"/>
</dbReference>
<keyword evidence="8 16" id="KW-0812">Transmembrane</keyword>
<evidence type="ECO:0000256" key="1">
    <source>
        <dbReference type="ARBA" id="ARBA00000287"/>
    </source>
</evidence>
<evidence type="ECO:0000256" key="16">
    <source>
        <dbReference type="SAM" id="Phobius"/>
    </source>
</evidence>
<evidence type="ECO:0000256" key="6">
    <source>
        <dbReference type="ARBA" id="ARBA00022516"/>
    </source>
</evidence>
<reference evidence="17 18" key="1">
    <citation type="submission" date="2020-02" db="EMBL/GenBank/DDBJ databases">
        <title>Complete genome sequence of the novel Campylobacter species Candidatus Campylobacter infans.</title>
        <authorList>
            <person name="Duim B."/>
            <person name="Zomer A."/>
            <person name="van der Graaf L."/>
            <person name="Wagenaar J."/>
        </authorList>
    </citation>
    <scope>NUCLEOTIDE SEQUENCE [LARGE SCALE GENOMIC DNA]</scope>
    <source>
        <strain evidence="17 18">19S00001</strain>
    </source>
</reference>
<evidence type="ECO:0000256" key="14">
    <source>
        <dbReference type="ARBA" id="ARBA00032361"/>
    </source>
</evidence>
<dbReference type="Pfam" id="PF01066">
    <property type="entry name" value="CDP-OH_P_transf"/>
    <property type="match status" value="1"/>
</dbReference>
<gene>
    <name evidence="17" type="primary">pssA</name>
    <name evidence="17" type="ORF">CINF_0997</name>
</gene>
<keyword evidence="18" id="KW-1185">Reference proteome</keyword>
<name>A0A7H9CHR0_9BACT</name>
<feature type="transmembrane region" description="Helical" evidence="16">
    <location>
        <begin position="158"/>
        <end position="177"/>
    </location>
</feature>
<dbReference type="PROSITE" id="PS00379">
    <property type="entry name" value="CDP_ALCOHOL_P_TRANSF"/>
    <property type="match status" value="1"/>
</dbReference>
<evidence type="ECO:0000256" key="9">
    <source>
        <dbReference type="ARBA" id="ARBA00022989"/>
    </source>
</evidence>
<dbReference type="NCBIfam" id="TIGR00473">
    <property type="entry name" value="pssA"/>
    <property type="match status" value="1"/>
</dbReference>
<evidence type="ECO:0000256" key="2">
    <source>
        <dbReference type="ARBA" id="ARBA00004127"/>
    </source>
</evidence>
<evidence type="ECO:0000256" key="11">
    <source>
        <dbReference type="ARBA" id="ARBA00023136"/>
    </source>
</evidence>
<keyword evidence="11 16" id="KW-0472">Membrane</keyword>
<evidence type="ECO:0000256" key="7">
    <source>
        <dbReference type="ARBA" id="ARBA00022679"/>
    </source>
</evidence>
<keyword evidence="12" id="KW-0594">Phospholipid biosynthesis</keyword>
<feature type="transmembrane region" description="Helical" evidence="16">
    <location>
        <begin position="126"/>
        <end position="146"/>
    </location>
</feature>
<dbReference type="InterPro" id="IPR048254">
    <property type="entry name" value="CDP_ALCOHOL_P_TRANSF_CS"/>
</dbReference>
<feature type="transmembrane region" description="Helical" evidence="16">
    <location>
        <begin position="72"/>
        <end position="90"/>
    </location>
</feature>
<sequence length="248" mass="27584">MNSDLKLIYILPNLFTAASAFLGVISIFAAVRAEYDVAIIYIVFSLICDGLDGRVARLTKTTSKFGVEFDSLADIIAFGVAPAVLFYYSIGQSFGRLGSLVAALFVVFGAIRLARFNVTSQNTEPNVFIGLPIPSAAITAAFWIGVYQHYAIFRGFESVILVLMLVLSVLMVSNVRFPSFKKISFERANFLRLLISLLLVFSLLYLYPLESACALISVYIFYGIIRGFWARFFAKNIKLKAKNEIKND</sequence>
<dbReference type="AlphaFoldDB" id="A0A7H9CHR0"/>
<feature type="transmembrane region" description="Helical" evidence="16">
    <location>
        <begin position="35"/>
        <end position="51"/>
    </location>
</feature>
<proteinExistence type="inferred from homology"/>
<evidence type="ECO:0000313" key="17">
    <source>
        <dbReference type="EMBL" id="QLI05502.1"/>
    </source>
</evidence>
<feature type="transmembrane region" description="Helical" evidence="16">
    <location>
        <begin position="96"/>
        <end position="114"/>
    </location>
</feature>
<feature type="transmembrane region" description="Helical" evidence="16">
    <location>
        <begin position="7"/>
        <end position="29"/>
    </location>
</feature>
<dbReference type="InterPro" id="IPR004533">
    <property type="entry name" value="CDP-diaglyc--ser_O-PTrfase"/>
</dbReference>
<dbReference type="KEGG" id="cinf:CINF_0997"/>
<evidence type="ECO:0000256" key="5">
    <source>
        <dbReference type="ARBA" id="ARBA00017171"/>
    </source>
</evidence>
<comment type="similarity">
    <text evidence="3 15">Belongs to the CDP-alcohol phosphatidyltransferase class-I family.</text>
</comment>
<organism evidence="17 18">
    <name type="scientific">Candidatus Campylobacter infans</name>
    <dbReference type="NCBI Taxonomy" id="2561898"/>
    <lineage>
        <taxon>Bacteria</taxon>
        <taxon>Pseudomonadati</taxon>
        <taxon>Campylobacterota</taxon>
        <taxon>Epsilonproteobacteria</taxon>
        <taxon>Campylobacterales</taxon>
        <taxon>Campylobacteraceae</taxon>
        <taxon>Campylobacter</taxon>
    </lineage>
</organism>
<evidence type="ECO:0000256" key="3">
    <source>
        <dbReference type="ARBA" id="ARBA00010441"/>
    </source>
</evidence>
<dbReference type="InterPro" id="IPR050324">
    <property type="entry name" value="CDP-alcohol_PTase-I"/>
</dbReference>
<evidence type="ECO:0000256" key="15">
    <source>
        <dbReference type="RuleBase" id="RU003750"/>
    </source>
</evidence>
<evidence type="ECO:0000256" key="8">
    <source>
        <dbReference type="ARBA" id="ARBA00022692"/>
    </source>
</evidence>
<dbReference type="RefSeq" id="WP_179974712.1">
    <property type="nucleotide sequence ID" value="NZ_CP049075.1"/>
</dbReference>
<feature type="transmembrane region" description="Helical" evidence="16">
    <location>
        <begin position="189"/>
        <end position="208"/>
    </location>
</feature>
<dbReference type="InterPro" id="IPR000462">
    <property type="entry name" value="CDP-OH_P_trans"/>
</dbReference>
<dbReference type="Gene3D" id="1.20.120.1760">
    <property type="match status" value="1"/>
</dbReference>
<dbReference type="GO" id="GO:0003882">
    <property type="term" value="F:CDP-diacylglycerol-serine O-phosphatidyltransferase activity"/>
    <property type="evidence" value="ECO:0007669"/>
    <property type="project" value="UniProtKB-EC"/>
</dbReference>
<evidence type="ECO:0000313" key="18">
    <source>
        <dbReference type="Proteomes" id="UP000509414"/>
    </source>
</evidence>
<feature type="transmembrane region" description="Helical" evidence="16">
    <location>
        <begin position="214"/>
        <end position="234"/>
    </location>
</feature>
<keyword evidence="7 15" id="KW-0808">Transferase</keyword>
<keyword evidence="9 16" id="KW-1133">Transmembrane helix</keyword>
<accession>A0A7H9CHR0</accession>
<protein>
    <recommendedName>
        <fullName evidence="5">CDP-diacylglycerol--serine O-phosphatidyltransferase</fullName>
        <ecNumber evidence="4">2.7.8.8</ecNumber>
    </recommendedName>
    <alternativeName>
        <fullName evidence="14">Phosphatidylserine synthase</fullName>
    </alternativeName>
</protein>
<dbReference type="GO" id="GO:0012505">
    <property type="term" value="C:endomembrane system"/>
    <property type="evidence" value="ECO:0007669"/>
    <property type="project" value="UniProtKB-SubCell"/>
</dbReference>
<dbReference type="EC" id="2.7.8.8" evidence="4"/>
<dbReference type="GO" id="GO:0008654">
    <property type="term" value="P:phospholipid biosynthetic process"/>
    <property type="evidence" value="ECO:0007669"/>
    <property type="project" value="UniProtKB-KW"/>
</dbReference>
<evidence type="ECO:0000256" key="13">
    <source>
        <dbReference type="ARBA" id="ARBA00023264"/>
    </source>
</evidence>
<keyword evidence="6" id="KW-0444">Lipid biosynthesis</keyword>
<dbReference type="GO" id="GO:0016020">
    <property type="term" value="C:membrane"/>
    <property type="evidence" value="ECO:0007669"/>
    <property type="project" value="InterPro"/>
</dbReference>
<evidence type="ECO:0000256" key="12">
    <source>
        <dbReference type="ARBA" id="ARBA00023209"/>
    </source>
</evidence>
<keyword evidence="13" id="KW-1208">Phospholipid metabolism</keyword>
<keyword evidence="10" id="KW-0443">Lipid metabolism</keyword>
<comment type="subcellular location">
    <subcellularLocation>
        <location evidence="2">Endomembrane system</location>
        <topology evidence="2">Multi-pass membrane protein</topology>
    </subcellularLocation>
</comment>
<evidence type="ECO:0000256" key="4">
    <source>
        <dbReference type="ARBA" id="ARBA00013174"/>
    </source>
</evidence>
<evidence type="ECO:0000256" key="10">
    <source>
        <dbReference type="ARBA" id="ARBA00023098"/>
    </source>
</evidence>
<dbReference type="PANTHER" id="PTHR14269">
    <property type="entry name" value="CDP-DIACYLGLYCEROL--GLYCEROL-3-PHOSPHATE 3-PHOSPHATIDYLTRANSFERASE-RELATED"/>
    <property type="match status" value="1"/>
</dbReference>
<comment type="catalytic activity">
    <reaction evidence="1">
        <text>a CDP-1,2-diacyl-sn-glycerol + L-serine = a 1,2-diacyl-sn-glycero-3-phospho-L-serine + CMP + H(+)</text>
        <dbReference type="Rhea" id="RHEA:16913"/>
        <dbReference type="ChEBI" id="CHEBI:15378"/>
        <dbReference type="ChEBI" id="CHEBI:33384"/>
        <dbReference type="ChEBI" id="CHEBI:57262"/>
        <dbReference type="ChEBI" id="CHEBI:58332"/>
        <dbReference type="ChEBI" id="CHEBI:60377"/>
        <dbReference type="EC" id="2.7.8.8"/>
    </reaction>
</comment>
<dbReference type="Proteomes" id="UP000509414">
    <property type="component" value="Chromosome"/>
</dbReference>
<dbReference type="EMBL" id="CP049075">
    <property type="protein sequence ID" value="QLI05502.1"/>
    <property type="molecule type" value="Genomic_DNA"/>
</dbReference>